<keyword evidence="2" id="KW-0805">Transcription regulation</keyword>
<dbReference type="STRING" id="521011.Mpal_2783"/>
<dbReference type="GO" id="GO:0030234">
    <property type="term" value="F:enzyme regulator activity"/>
    <property type="evidence" value="ECO:0007669"/>
    <property type="project" value="InterPro"/>
</dbReference>
<dbReference type="PANTHER" id="PTHR30115">
    <property type="entry name" value="NITROGEN REGULATORY PROTEIN P-II"/>
    <property type="match status" value="1"/>
</dbReference>
<dbReference type="Gene3D" id="3.30.70.120">
    <property type="match status" value="1"/>
</dbReference>
<evidence type="ECO:0000256" key="5">
    <source>
        <dbReference type="RuleBase" id="RU003936"/>
    </source>
</evidence>
<keyword evidence="7" id="KW-1185">Reference proteome</keyword>
<evidence type="ECO:0000256" key="4">
    <source>
        <dbReference type="ARBA" id="ARBA00023231"/>
    </source>
</evidence>
<organism evidence="6 7">
    <name type="scientific">Methanosphaerula palustris (strain ATCC BAA-1556 / DSM 19958 / E1-9c)</name>
    <dbReference type="NCBI Taxonomy" id="521011"/>
    <lineage>
        <taxon>Archaea</taxon>
        <taxon>Methanobacteriati</taxon>
        <taxon>Methanobacteriota</taxon>
        <taxon>Stenosarchaea group</taxon>
        <taxon>Methanomicrobia</taxon>
        <taxon>Methanomicrobiales</taxon>
        <taxon>Methanoregulaceae</taxon>
        <taxon>Methanosphaerula</taxon>
    </lineage>
</organism>
<dbReference type="GeneID" id="7271369"/>
<evidence type="ECO:0000313" key="7">
    <source>
        <dbReference type="Proteomes" id="UP000002457"/>
    </source>
</evidence>
<dbReference type="Proteomes" id="UP000002457">
    <property type="component" value="Chromosome"/>
</dbReference>
<dbReference type="InterPro" id="IPR015867">
    <property type="entry name" value="N-reg_PII/ATP_PRibTrfase_C"/>
</dbReference>
<reference evidence="6 7" key="1">
    <citation type="journal article" date="2015" name="Genome Announc.">
        <title>Complete Genome Sequence of Methanosphaerula palustris E1-9CT, a Hydrogenotrophic Methanogen Isolated from a Minerotrophic Fen Peatland.</title>
        <authorList>
            <person name="Cadillo-Quiroz H."/>
            <person name="Browne P."/>
            <person name="Kyrpides N."/>
            <person name="Woyke T."/>
            <person name="Goodwin L."/>
            <person name="Detter C."/>
            <person name="Yavitt J.B."/>
            <person name="Zinder S.H."/>
        </authorList>
    </citation>
    <scope>NUCLEOTIDE SEQUENCE [LARGE SCALE GENOMIC DNA]</scope>
    <source>
        <strain evidence="7">ATCC BAA-1556 / DSM 19958 / E1-9c</strain>
    </source>
</reference>
<evidence type="ECO:0000256" key="1">
    <source>
        <dbReference type="ARBA" id="ARBA00002440"/>
    </source>
</evidence>
<dbReference type="HOGENOM" id="CLU_082268_0_1_2"/>
<dbReference type="PROSITE" id="PS00638">
    <property type="entry name" value="PII_GLNB_CTER"/>
    <property type="match status" value="1"/>
</dbReference>
<evidence type="ECO:0000313" key="6">
    <source>
        <dbReference type="EMBL" id="ACL18038.1"/>
    </source>
</evidence>
<dbReference type="InterPro" id="IPR011322">
    <property type="entry name" value="N-reg_PII-like_a/b"/>
</dbReference>
<keyword evidence="3" id="KW-0804">Transcription</keyword>
<comment type="similarity">
    <text evidence="5">Belongs to the P(II) protein family.</text>
</comment>
<dbReference type="GO" id="GO:0005524">
    <property type="term" value="F:ATP binding"/>
    <property type="evidence" value="ECO:0007669"/>
    <property type="project" value="TreeGrafter"/>
</dbReference>
<dbReference type="RefSeq" id="WP_012619357.1">
    <property type="nucleotide sequence ID" value="NC_011832.1"/>
</dbReference>
<evidence type="ECO:0000256" key="3">
    <source>
        <dbReference type="ARBA" id="ARBA00023163"/>
    </source>
</evidence>
<dbReference type="GO" id="GO:0006808">
    <property type="term" value="P:regulation of nitrogen utilization"/>
    <property type="evidence" value="ECO:0007669"/>
    <property type="project" value="InterPro"/>
</dbReference>
<dbReference type="AlphaFoldDB" id="B8GGC0"/>
<dbReference type="EMBL" id="CP001338">
    <property type="protein sequence ID" value="ACL18038.1"/>
    <property type="molecule type" value="Genomic_DNA"/>
</dbReference>
<sequence>MKMINAIIRPERLDFVKKALEDQGYYAMTVTEVRGRGEQKGISLQFRGGKMSVDMLPKIKIEIVVEDKDVDKALGTICAAARTDKIGDGKIFVLPVERSVRVRTGEEVK</sequence>
<comment type="function">
    <text evidence="1">Could be involved in the regulation of nitrogen fixation.</text>
</comment>
<dbReference type="PANTHER" id="PTHR30115:SF13">
    <property type="entry name" value="PII-LIKE PROTEIN GLNBI"/>
    <property type="match status" value="1"/>
</dbReference>
<dbReference type="SMART" id="SM00938">
    <property type="entry name" value="P-II"/>
    <property type="match status" value="1"/>
</dbReference>
<dbReference type="eggNOG" id="arCOG02305">
    <property type="taxonomic scope" value="Archaea"/>
</dbReference>
<dbReference type="SUPFAM" id="SSF54913">
    <property type="entry name" value="GlnB-like"/>
    <property type="match status" value="1"/>
</dbReference>
<dbReference type="InterPro" id="IPR017918">
    <property type="entry name" value="N-reg_PII_CS"/>
</dbReference>
<dbReference type="OrthoDB" id="10960at2157"/>
<protein>
    <submittedName>
        <fullName evidence="6">Nitrogen regulatory protein P-II</fullName>
    </submittedName>
</protein>
<proteinExistence type="inferred from homology"/>
<dbReference type="GO" id="GO:0005829">
    <property type="term" value="C:cytosol"/>
    <property type="evidence" value="ECO:0007669"/>
    <property type="project" value="TreeGrafter"/>
</dbReference>
<gene>
    <name evidence="6" type="ordered locus">Mpal_2783</name>
</gene>
<dbReference type="KEGG" id="mpl:Mpal_2783"/>
<keyword evidence="4" id="KW-0535">Nitrogen fixation</keyword>
<evidence type="ECO:0000256" key="2">
    <source>
        <dbReference type="ARBA" id="ARBA00023015"/>
    </source>
</evidence>
<dbReference type="InterPro" id="IPR002187">
    <property type="entry name" value="N-reg_PII"/>
</dbReference>
<dbReference type="PRINTS" id="PR00340">
    <property type="entry name" value="PIIGLNB"/>
</dbReference>
<name>B8GGC0_METPE</name>
<dbReference type="Pfam" id="PF00543">
    <property type="entry name" value="P-II"/>
    <property type="match status" value="1"/>
</dbReference>
<dbReference type="PROSITE" id="PS51343">
    <property type="entry name" value="PII_GLNB_DOM"/>
    <property type="match status" value="1"/>
</dbReference>
<accession>B8GGC0</accession>